<evidence type="ECO:0000313" key="2">
    <source>
        <dbReference type="EMBL" id="AIM27035.1"/>
    </source>
</evidence>
<dbReference type="EMBL" id="CP012176">
    <property type="protein sequence ID" value="AKV82930.1"/>
    <property type="molecule type" value="Genomic_DNA"/>
</dbReference>
<dbReference type="EMBL" id="CP012175">
    <property type="protein sequence ID" value="AKV80689.1"/>
    <property type="molecule type" value="Genomic_DNA"/>
</dbReference>
<proteinExistence type="predicted"/>
<dbReference type="Proteomes" id="UP000061362">
    <property type="component" value="Chromosome"/>
</dbReference>
<evidence type="ECO:0000313" key="13">
    <source>
        <dbReference type="Proteomes" id="UP000068832"/>
    </source>
</evidence>
<evidence type="ECO:0000313" key="3">
    <source>
        <dbReference type="EMBL" id="AKV73953.1"/>
    </source>
</evidence>
<name>A0A088E6S0_9CREN</name>
<dbReference type="RefSeq" id="WP_012020836.1">
    <property type="nucleotide sequence ID" value="NZ_AP019770.1"/>
</dbReference>
<sequence>MLTKSLAYRIYWTGRYLERIENICRISIIAVNNGSSLDSIAKGYGLKGEKELFEYVRMSLELLRENIRSFANEKLMIEVNEMESRINSPKDNLVSYFSDIISSAMRLGNSLEGYFNERIYNLRMRSQQENQPEPK</sequence>
<dbReference type="EMBL" id="CP012173">
    <property type="protein sequence ID" value="AKV76192.1"/>
    <property type="molecule type" value="Genomic_DNA"/>
</dbReference>
<dbReference type="PATRIC" id="fig|43687.5.peg.904"/>
<evidence type="ECO:0000313" key="12">
    <source>
        <dbReference type="Proteomes" id="UP000062475"/>
    </source>
</evidence>
<dbReference type="EMBL" id="CP008822">
    <property type="protein sequence ID" value="AIM27035.1"/>
    <property type="molecule type" value="Genomic_DNA"/>
</dbReference>
<dbReference type="Pfam" id="PF04168">
    <property type="entry name" value="Alpha-E"/>
    <property type="match status" value="1"/>
</dbReference>
<evidence type="ECO:0000259" key="1">
    <source>
        <dbReference type="Pfam" id="PF04168"/>
    </source>
</evidence>
<dbReference type="EMBL" id="CP012172">
    <property type="protein sequence ID" value="AKV73953.1"/>
    <property type="molecule type" value="Genomic_DNA"/>
</dbReference>
<reference evidence="2 8" key="1">
    <citation type="journal article" date="2014" name="J. Bacteriol.">
        <title>Role of an Archaeal PitA Transporter in the Copper and Arsenic Resistance of Metallosphaera sedula, an Extreme Thermoacidophile.</title>
        <authorList>
            <person name="McCarthy S."/>
            <person name="Ai C."/>
            <person name="Wheaton G."/>
            <person name="Tevatia R."/>
            <person name="Eckrich V."/>
            <person name="Kelly R."/>
            <person name="Blum P."/>
        </authorList>
    </citation>
    <scope>NUCLEOTIDE SEQUENCE [LARGE SCALE GENOMIC DNA]</scope>
    <source>
        <strain evidence="2 8">CuR1</strain>
    </source>
</reference>
<dbReference type="Proteomes" id="UP000062398">
    <property type="component" value="Chromosome"/>
</dbReference>
<reference evidence="10 11" key="2">
    <citation type="journal article" date="2015" name="Genome Announc.">
        <title>Complete Genome Sequences of Evolved Arsenate-Resistant Metallosphaera sedula Strains.</title>
        <authorList>
            <person name="Ai C."/>
            <person name="McCarthy S."/>
            <person name="Schackwitz W."/>
            <person name="Martin J."/>
            <person name="Lipzen A."/>
            <person name="Blum P."/>
        </authorList>
    </citation>
    <scope>NUCLEOTIDE SEQUENCE [LARGE SCALE GENOMIC DNA]</scope>
    <source>
        <strain evidence="5 11">ARS120-1</strain>
        <strain evidence="6 10">ARS120-2</strain>
        <strain evidence="3 13">ARS50-1</strain>
        <strain evidence="4 12">ARS50-2</strain>
    </source>
</reference>
<evidence type="ECO:0000313" key="4">
    <source>
        <dbReference type="EMBL" id="AKV76192.1"/>
    </source>
</evidence>
<accession>A0A088E6S0</accession>
<evidence type="ECO:0000313" key="7">
    <source>
        <dbReference type="EMBL" id="AKV82930.1"/>
    </source>
</evidence>
<evidence type="ECO:0000313" key="11">
    <source>
        <dbReference type="Proteomes" id="UP000062398"/>
    </source>
</evidence>
<dbReference type="GeneID" id="97614049"/>
<gene>
    <name evidence="2" type="ORF">HA72_0877</name>
    <name evidence="3" type="ORF">MsedA_0893</name>
    <name evidence="4" type="ORF">MsedB_0894</name>
    <name evidence="5" type="ORF">MsedC_0893</name>
    <name evidence="6" type="ORF">MsedD_0894</name>
    <name evidence="7" type="ORF">MsedE_0893</name>
</gene>
<dbReference type="Proteomes" id="UP000068832">
    <property type="component" value="Chromosome"/>
</dbReference>
<dbReference type="AlphaFoldDB" id="A0A088E6S0"/>
<dbReference type="InterPro" id="IPR007296">
    <property type="entry name" value="DUF403"/>
</dbReference>
<evidence type="ECO:0000313" key="6">
    <source>
        <dbReference type="EMBL" id="AKV80689.1"/>
    </source>
</evidence>
<evidence type="ECO:0000313" key="5">
    <source>
        <dbReference type="EMBL" id="AKV78444.1"/>
    </source>
</evidence>
<dbReference type="Proteomes" id="UP000056255">
    <property type="component" value="Chromosome"/>
</dbReference>
<reference evidence="7 9" key="3">
    <citation type="submission" date="2015-07" db="EMBL/GenBank/DDBJ databases">
        <title>Physiological, transcriptional responses and genome re-sequencing of acid resistant extremely thermoacidophilic Metallosphaera sedula SARC-M1.</title>
        <authorList>
            <person name="Ai C."/>
            <person name="McCarthy S."/>
            <person name="Eckrich V."/>
            <person name="Rudrappa D."/>
            <person name="Qiu G."/>
            <person name="Blum P."/>
        </authorList>
    </citation>
    <scope>NUCLEOTIDE SEQUENCE [LARGE SCALE GENOMIC DNA]</scope>
    <source>
        <strain evidence="7 9">SARC-M1</strain>
    </source>
</reference>
<dbReference type="OrthoDB" id="43495at2157"/>
<organism evidence="2 8">
    <name type="scientific">Metallosphaera sedula</name>
    <dbReference type="NCBI Taxonomy" id="43687"/>
    <lineage>
        <taxon>Archaea</taxon>
        <taxon>Thermoproteota</taxon>
        <taxon>Thermoprotei</taxon>
        <taxon>Sulfolobales</taxon>
        <taxon>Sulfolobaceae</taxon>
        <taxon>Metallosphaera</taxon>
    </lineage>
</organism>
<dbReference type="Proteomes" id="UP000062475">
    <property type="component" value="Chromosome"/>
</dbReference>
<evidence type="ECO:0000313" key="10">
    <source>
        <dbReference type="Proteomes" id="UP000061362"/>
    </source>
</evidence>
<protein>
    <recommendedName>
        <fullName evidence="1">DUF403 domain-containing protein</fullName>
    </recommendedName>
</protein>
<feature type="domain" description="DUF403" evidence="1">
    <location>
        <begin position="7"/>
        <end position="32"/>
    </location>
</feature>
<evidence type="ECO:0000313" key="9">
    <source>
        <dbReference type="Proteomes" id="UP000056255"/>
    </source>
</evidence>
<dbReference type="EMBL" id="CP012174">
    <property type="protein sequence ID" value="AKV78444.1"/>
    <property type="molecule type" value="Genomic_DNA"/>
</dbReference>
<evidence type="ECO:0000313" key="8">
    <source>
        <dbReference type="Proteomes" id="UP000029084"/>
    </source>
</evidence>
<dbReference type="OMA" id="IYWAGRY"/>
<dbReference type="Proteomes" id="UP000029084">
    <property type="component" value="Chromosome"/>
</dbReference>